<feature type="transmembrane region" description="Helical" evidence="1">
    <location>
        <begin position="69"/>
        <end position="94"/>
    </location>
</feature>
<keyword evidence="3" id="KW-1185">Reference proteome</keyword>
<organism evidence="2 3">
    <name type="scientific">Cinchona calisaya</name>
    <dbReference type="NCBI Taxonomy" id="153742"/>
    <lineage>
        <taxon>Eukaryota</taxon>
        <taxon>Viridiplantae</taxon>
        <taxon>Streptophyta</taxon>
        <taxon>Embryophyta</taxon>
        <taxon>Tracheophyta</taxon>
        <taxon>Spermatophyta</taxon>
        <taxon>Magnoliopsida</taxon>
        <taxon>eudicotyledons</taxon>
        <taxon>Gunneridae</taxon>
        <taxon>Pentapetalae</taxon>
        <taxon>asterids</taxon>
        <taxon>lamiids</taxon>
        <taxon>Gentianales</taxon>
        <taxon>Rubiaceae</taxon>
        <taxon>Cinchonoideae</taxon>
        <taxon>Cinchoneae</taxon>
        <taxon>Cinchona</taxon>
    </lineage>
</organism>
<dbReference type="EMBL" id="JBJUIK010000011">
    <property type="protein sequence ID" value="KAL3512128.1"/>
    <property type="molecule type" value="Genomic_DNA"/>
</dbReference>
<keyword evidence="1" id="KW-1133">Transmembrane helix</keyword>
<keyword evidence="1" id="KW-0812">Transmembrane</keyword>
<accession>A0ABD2YXY3</accession>
<protein>
    <submittedName>
        <fullName evidence="2">Uncharacterized protein</fullName>
    </submittedName>
</protein>
<reference evidence="2 3" key="1">
    <citation type="submission" date="2024-11" db="EMBL/GenBank/DDBJ databases">
        <title>A near-complete genome assembly of Cinchona calisaya.</title>
        <authorList>
            <person name="Lian D.C."/>
            <person name="Zhao X.W."/>
            <person name="Wei L."/>
        </authorList>
    </citation>
    <scope>NUCLEOTIDE SEQUENCE [LARGE SCALE GENOMIC DNA]</scope>
    <source>
        <tissue evidence="2">Nenye</tissue>
    </source>
</reference>
<name>A0ABD2YXY3_9GENT</name>
<keyword evidence="1" id="KW-0472">Membrane</keyword>
<dbReference type="Proteomes" id="UP001630127">
    <property type="component" value="Unassembled WGS sequence"/>
</dbReference>
<sequence length="123" mass="14017">MCKAEQKDGGASKVQKLMGKIIRRAPTLTTIKAKTQDKENHQRLIFAEGIYSPSCSPYHRRCFLRSLEFYFFFEILCLLFYCLNSSILLVFVCVTSKGDGLIKTLISGFGLCLLFYLFLHKSG</sequence>
<proteinExistence type="predicted"/>
<gene>
    <name evidence="2" type="ORF">ACH5RR_024845</name>
</gene>
<dbReference type="AlphaFoldDB" id="A0ABD2YXY3"/>
<evidence type="ECO:0000256" key="1">
    <source>
        <dbReference type="SAM" id="Phobius"/>
    </source>
</evidence>
<comment type="caution">
    <text evidence="2">The sequence shown here is derived from an EMBL/GenBank/DDBJ whole genome shotgun (WGS) entry which is preliminary data.</text>
</comment>
<feature type="transmembrane region" description="Helical" evidence="1">
    <location>
        <begin position="100"/>
        <end position="119"/>
    </location>
</feature>
<evidence type="ECO:0000313" key="2">
    <source>
        <dbReference type="EMBL" id="KAL3512128.1"/>
    </source>
</evidence>
<evidence type="ECO:0000313" key="3">
    <source>
        <dbReference type="Proteomes" id="UP001630127"/>
    </source>
</evidence>